<proteinExistence type="inferred from homology"/>
<dbReference type="AlphaFoldDB" id="A0A7T9DKI5"/>
<feature type="region of interest" description="Disordered" evidence="6">
    <location>
        <begin position="1"/>
        <end position="23"/>
    </location>
</feature>
<feature type="transmembrane region" description="Helical" evidence="7">
    <location>
        <begin position="163"/>
        <end position="186"/>
    </location>
</feature>
<evidence type="ECO:0000313" key="8">
    <source>
        <dbReference type="EMBL" id="QQR93017.1"/>
    </source>
</evidence>
<dbReference type="PANTHER" id="PTHR10057">
    <property type="entry name" value="PERIPHERAL-TYPE BENZODIAZEPINE RECEPTOR"/>
    <property type="match status" value="1"/>
</dbReference>
<dbReference type="Proteomes" id="UP000596004">
    <property type="component" value="Chromosome"/>
</dbReference>
<feature type="transmembrane region" description="Helical" evidence="7">
    <location>
        <begin position="72"/>
        <end position="90"/>
    </location>
</feature>
<feature type="transmembrane region" description="Helical" evidence="7">
    <location>
        <begin position="110"/>
        <end position="129"/>
    </location>
</feature>
<feature type="transmembrane region" description="Helical" evidence="7">
    <location>
        <begin position="135"/>
        <end position="156"/>
    </location>
</feature>
<dbReference type="PANTHER" id="PTHR10057:SF0">
    <property type="entry name" value="TRANSLOCATOR PROTEIN"/>
    <property type="match status" value="1"/>
</dbReference>
<dbReference type="InterPro" id="IPR038330">
    <property type="entry name" value="TspO/MBR-related_sf"/>
</dbReference>
<dbReference type="GO" id="GO:0033013">
    <property type="term" value="P:tetrapyrrole metabolic process"/>
    <property type="evidence" value="ECO:0007669"/>
    <property type="project" value="UniProtKB-ARBA"/>
</dbReference>
<evidence type="ECO:0000256" key="5">
    <source>
        <dbReference type="ARBA" id="ARBA00023136"/>
    </source>
</evidence>
<evidence type="ECO:0000256" key="7">
    <source>
        <dbReference type="SAM" id="Phobius"/>
    </source>
</evidence>
<keyword evidence="4 7" id="KW-1133">Transmembrane helix</keyword>
<dbReference type="FunFam" id="1.20.1260.100:FF:000001">
    <property type="entry name" value="translocator protein 2"/>
    <property type="match status" value="1"/>
</dbReference>
<evidence type="ECO:0000256" key="4">
    <source>
        <dbReference type="ARBA" id="ARBA00022989"/>
    </source>
</evidence>
<keyword evidence="5 7" id="KW-0472">Membrane</keyword>
<feature type="compositionally biased region" description="Basic and acidic residues" evidence="6">
    <location>
        <begin position="1"/>
        <end position="12"/>
    </location>
</feature>
<keyword evidence="3 7" id="KW-0812">Transmembrane</keyword>
<dbReference type="InterPro" id="IPR004307">
    <property type="entry name" value="TspO_MBR"/>
</dbReference>
<evidence type="ECO:0000256" key="1">
    <source>
        <dbReference type="ARBA" id="ARBA00004141"/>
    </source>
</evidence>
<dbReference type="CDD" id="cd15904">
    <property type="entry name" value="TSPO_MBR"/>
    <property type="match status" value="1"/>
</dbReference>
<dbReference type="Gene3D" id="1.20.1260.100">
    <property type="entry name" value="TspO/MBR protein"/>
    <property type="match status" value="1"/>
</dbReference>
<evidence type="ECO:0000256" key="3">
    <source>
        <dbReference type="ARBA" id="ARBA00022692"/>
    </source>
</evidence>
<gene>
    <name evidence="8" type="ORF">IPJ89_02120</name>
</gene>
<dbReference type="GO" id="GO:0016020">
    <property type="term" value="C:membrane"/>
    <property type="evidence" value="ECO:0007669"/>
    <property type="project" value="UniProtKB-SubCell"/>
</dbReference>
<comment type="subcellular location">
    <subcellularLocation>
        <location evidence="1">Membrane</location>
        <topology evidence="1">Multi-pass membrane protein</topology>
    </subcellularLocation>
</comment>
<name>A0A7T9DKI5_9ARCH</name>
<reference evidence="8" key="1">
    <citation type="submission" date="2020-11" db="EMBL/GenBank/DDBJ databases">
        <title>Connecting structure to function with the recovery of over 1000 high-quality activated sludge metagenome-assembled genomes encoding full-length rRNA genes using long-read sequencing.</title>
        <authorList>
            <person name="Singleton C.M."/>
            <person name="Petriglieri F."/>
            <person name="Kristensen J.M."/>
            <person name="Kirkegaard R.H."/>
            <person name="Michaelsen T.Y."/>
            <person name="Andersen M.H."/>
            <person name="Karst S.M."/>
            <person name="Dueholm M.S."/>
            <person name="Nielsen P.H."/>
            <person name="Albertsen M."/>
        </authorList>
    </citation>
    <scope>NUCLEOTIDE SEQUENCE</scope>
    <source>
        <strain evidence="8">Fred_18-Q3-R57-64_BAT3C.431</strain>
    </source>
</reference>
<protein>
    <submittedName>
        <fullName evidence="8">Tryptophan-rich sensory protein</fullName>
    </submittedName>
</protein>
<evidence type="ECO:0000256" key="2">
    <source>
        <dbReference type="ARBA" id="ARBA00007524"/>
    </source>
</evidence>
<evidence type="ECO:0000256" key="6">
    <source>
        <dbReference type="SAM" id="MobiDB-lite"/>
    </source>
</evidence>
<sequence length="187" mass="21121">MIRNRSTPEKKKGVGPPVRQNQKTVSGWDIPKLIASIGVSLAAGFIGSFFTIESIATWYLTLKKPFFNPPNWVFGPVWTILYILMGWALYCVWTHPVSSTRAGKTAHASAYYWFAIQLVLNALWSILFFGWKNPLLGLATILLLWFSIGMTVSAFFRVKKTAAFLLLPYWAWVSFATLLNLSIVLLN</sequence>
<dbReference type="EMBL" id="CP064981">
    <property type="protein sequence ID" value="QQR93017.1"/>
    <property type="molecule type" value="Genomic_DNA"/>
</dbReference>
<feature type="transmembrane region" description="Helical" evidence="7">
    <location>
        <begin position="33"/>
        <end position="52"/>
    </location>
</feature>
<dbReference type="Pfam" id="PF03073">
    <property type="entry name" value="TspO_MBR"/>
    <property type="match status" value="1"/>
</dbReference>
<dbReference type="PIRSF" id="PIRSF005859">
    <property type="entry name" value="PBR"/>
    <property type="match status" value="1"/>
</dbReference>
<comment type="similarity">
    <text evidence="2">Belongs to the TspO/BZRP family.</text>
</comment>
<organism evidence="8">
    <name type="scientific">Candidatus Iainarchaeum sp</name>
    <dbReference type="NCBI Taxonomy" id="3101447"/>
    <lineage>
        <taxon>Archaea</taxon>
        <taxon>Candidatus Iainarchaeota</taxon>
        <taxon>Candidatus Iainarchaeia</taxon>
        <taxon>Candidatus Iainarchaeales</taxon>
        <taxon>Candidatus Iainarchaeaceae</taxon>
        <taxon>Candidatus Iainarchaeum</taxon>
    </lineage>
</organism>
<accession>A0A7T9DKI5</accession>